<keyword evidence="8" id="KW-1185">Reference proteome</keyword>
<proteinExistence type="inferred from homology"/>
<dbReference type="Proteomes" id="UP000758155">
    <property type="component" value="Unassembled WGS sequence"/>
</dbReference>
<keyword evidence="3" id="KW-0285">Flavoprotein</keyword>
<dbReference type="InterPro" id="IPR036318">
    <property type="entry name" value="FAD-bd_PCMH-like_sf"/>
</dbReference>
<reference evidence="7" key="1">
    <citation type="submission" date="2019-04" db="EMBL/GenBank/DDBJ databases">
        <title>Sequencing of skin fungus with MAO and IRED activity.</title>
        <authorList>
            <person name="Marsaioli A.J."/>
            <person name="Bonatto J.M.C."/>
            <person name="Reis Junior O."/>
        </authorList>
    </citation>
    <scope>NUCLEOTIDE SEQUENCE</scope>
    <source>
        <strain evidence="7">28M1</strain>
    </source>
</reference>
<dbReference type="Pfam" id="PF08031">
    <property type="entry name" value="BBE"/>
    <property type="match status" value="1"/>
</dbReference>
<dbReference type="InterPro" id="IPR016169">
    <property type="entry name" value="FAD-bd_PCMH_sub2"/>
</dbReference>
<comment type="caution">
    <text evidence="7">The sequence shown here is derived from an EMBL/GenBank/DDBJ whole genome shotgun (WGS) entry which is preliminary data.</text>
</comment>
<evidence type="ECO:0000256" key="5">
    <source>
        <dbReference type="ARBA" id="ARBA00023002"/>
    </source>
</evidence>
<dbReference type="InterPro" id="IPR016166">
    <property type="entry name" value="FAD-bd_PCMH"/>
</dbReference>
<evidence type="ECO:0000256" key="4">
    <source>
        <dbReference type="ARBA" id="ARBA00022827"/>
    </source>
</evidence>
<organism evidence="7 8">
    <name type="scientific">Didymella heteroderae</name>
    <dbReference type="NCBI Taxonomy" id="1769908"/>
    <lineage>
        <taxon>Eukaryota</taxon>
        <taxon>Fungi</taxon>
        <taxon>Dikarya</taxon>
        <taxon>Ascomycota</taxon>
        <taxon>Pezizomycotina</taxon>
        <taxon>Dothideomycetes</taxon>
        <taxon>Pleosporomycetidae</taxon>
        <taxon>Pleosporales</taxon>
        <taxon>Pleosporineae</taxon>
        <taxon>Didymellaceae</taxon>
        <taxon>Didymella</taxon>
    </lineage>
</organism>
<dbReference type="PROSITE" id="PS51387">
    <property type="entry name" value="FAD_PCMH"/>
    <property type="match status" value="1"/>
</dbReference>
<gene>
    <name evidence="7" type="ORF">E8E12_006726</name>
</gene>
<dbReference type="PANTHER" id="PTHR42973:SF9">
    <property type="entry name" value="FAD-BINDING PCMH-TYPE DOMAIN-CONTAINING PROTEIN-RELATED"/>
    <property type="match status" value="1"/>
</dbReference>
<name>A0A9P4WNC7_9PLEO</name>
<evidence type="ECO:0000256" key="3">
    <source>
        <dbReference type="ARBA" id="ARBA00022630"/>
    </source>
</evidence>
<dbReference type="Gene3D" id="3.30.465.10">
    <property type="match status" value="1"/>
</dbReference>
<comment type="similarity">
    <text evidence="2">Belongs to the oxygen-dependent FAD-linked oxidoreductase family.</text>
</comment>
<feature type="domain" description="FAD-binding PCMH-type" evidence="6">
    <location>
        <begin position="1"/>
        <end position="110"/>
    </location>
</feature>
<keyword evidence="5" id="KW-0560">Oxidoreductase</keyword>
<dbReference type="EMBL" id="SWKV01000041">
    <property type="protein sequence ID" value="KAF3037662.1"/>
    <property type="molecule type" value="Genomic_DNA"/>
</dbReference>
<dbReference type="GO" id="GO:0071949">
    <property type="term" value="F:FAD binding"/>
    <property type="evidence" value="ECO:0007669"/>
    <property type="project" value="InterPro"/>
</dbReference>
<dbReference type="OrthoDB" id="9996127at2759"/>
<dbReference type="GO" id="GO:0016491">
    <property type="term" value="F:oxidoreductase activity"/>
    <property type="evidence" value="ECO:0007669"/>
    <property type="project" value="UniProtKB-KW"/>
</dbReference>
<dbReference type="InterPro" id="IPR012951">
    <property type="entry name" value="BBE"/>
</dbReference>
<evidence type="ECO:0000313" key="7">
    <source>
        <dbReference type="EMBL" id="KAF3037662.1"/>
    </source>
</evidence>
<protein>
    <recommendedName>
        <fullName evidence="6">FAD-binding PCMH-type domain-containing protein</fullName>
    </recommendedName>
</protein>
<accession>A0A9P4WNC7</accession>
<dbReference type="Pfam" id="PF01565">
    <property type="entry name" value="FAD_binding_4"/>
    <property type="match status" value="1"/>
</dbReference>
<dbReference type="InterPro" id="IPR050416">
    <property type="entry name" value="FAD-linked_Oxidoreductase"/>
</dbReference>
<evidence type="ECO:0000256" key="2">
    <source>
        <dbReference type="ARBA" id="ARBA00005466"/>
    </source>
</evidence>
<dbReference type="AlphaFoldDB" id="A0A9P4WNC7"/>
<evidence type="ECO:0000259" key="6">
    <source>
        <dbReference type="PROSITE" id="PS51387"/>
    </source>
</evidence>
<sequence length="410" mass="45424">MSVDGTFITVGGGIASDELRNVLWKANKQTTHGLCECTGLIAPALGGGHGILQGKYGLMSDQFLALDVVLANGSLVRVDTEQHQDLFWAMQGAGHNFGIVTSADYKIYDVLGTEVGGKIWSHELFTYEATGENIRKVYGAAKELLDHDEHPEGLTMFGTIARGPLPLRVPVILHHVVWNGLLSSIRRYSQPYHDLDPSSVTSEEGTYLNVSQFLQFDRDSLACRLAQFAPGAGLLTVPIDMVTYNLDTLVEGTAAFLNFTAEHNGFDLSTMMWEQYATQAVRAADASRSVVPYRQSKIVIAAAPLWLSQDLTTTPPWRNTDHDDMAWSFGTRLRNIFIDGAKQNGGHQSYVNYAYGGETVEEMYGANNIGRLRRLKTLYDPLNRFRYYAPLVVDDTTDTPHNEAPIREEL</sequence>
<evidence type="ECO:0000256" key="1">
    <source>
        <dbReference type="ARBA" id="ARBA00001974"/>
    </source>
</evidence>
<keyword evidence="4" id="KW-0274">FAD</keyword>
<evidence type="ECO:0000313" key="8">
    <source>
        <dbReference type="Proteomes" id="UP000758155"/>
    </source>
</evidence>
<dbReference type="SUPFAM" id="SSF56176">
    <property type="entry name" value="FAD-binding/transporter-associated domain-like"/>
    <property type="match status" value="1"/>
</dbReference>
<dbReference type="PANTHER" id="PTHR42973">
    <property type="entry name" value="BINDING OXIDOREDUCTASE, PUTATIVE (AFU_ORTHOLOGUE AFUA_1G17690)-RELATED"/>
    <property type="match status" value="1"/>
</dbReference>
<dbReference type="InterPro" id="IPR006094">
    <property type="entry name" value="Oxid_FAD_bind_N"/>
</dbReference>
<dbReference type="Gene3D" id="3.40.462.20">
    <property type="match status" value="1"/>
</dbReference>
<comment type="cofactor">
    <cofactor evidence="1">
        <name>FAD</name>
        <dbReference type="ChEBI" id="CHEBI:57692"/>
    </cofactor>
</comment>